<comment type="similarity">
    <text evidence="1 6">Belongs to the peptidase S8 family.</text>
</comment>
<dbReference type="InterPro" id="IPR015500">
    <property type="entry name" value="Peptidase_S8_subtilisin-rel"/>
</dbReference>
<feature type="compositionally biased region" description="Low complexity" evidence="7">
    <location>
        <begin position="468"/>
        <end position="479"/>
    </location>
</feature>
<dbReference type="RefSeq" id="WP_231594461.1">
    <property type="nucleotide sequence ID" value="NZ_FONN01000051.1"/>
</dbReference>
<dbReference type="InterPro" id="IPR036852">
    <property type="entry name" value="Peptidase_S8/S53_dom_sf"/>
</dbReference>
<accession>A0A1I2J3P5</accession>
<keyword evidence="4 6" id="KW-0720">Serine protease</keyword>
<dbReference type="AlphaFoldDB" id="A0A1I2J3P5"/>
<dbReference type="InterPro" id="IPR000209">
    <property type="entry name" value="Peptidase_S8/S53_dom"/>
</dbReference>
<dbReference type="Gene3D" id="2.60.120.1290">
    <property type="match status" value="1"/>
</dbReference>
<feature type="active site" description="Charge relay system" evidence="5 6">
    <location>
        <position position="520"/>
    </location>
</feature>
<evidence type="ECO:0000259" key="8">
    <source>
        <dbReference type="Pfam" id="PF00082"/>
    </source>
</evidence>
<dbReference type="PANTHER" id="PTHR43806:SF11">
    <property type="entry name" value="CEREVISIN-RELATED"/>
    <property type="match status" value="1"/>
</dbReference>
<keyword evidence="3 6" id="KW-0378">Hydrolase</keyword>
<feature type="domain" description="Peptidase S8/S53" evidence="8">
    <location>
        <begin position="124"/>
        <end position="309"/>
    </location>
</feature>
<evidence type="ECO:0000313" key="9">
    <source>
        <dbReference type="EMBL" id="SFF48493.1"/>
    </source>
</evidence>
<evidence type="ECO:0000256" key="3">
    <source>
        <dbReference type="ARBA" id="ARBA00022801"/>
    </source>
</evidence>
<evidence type="ECO:0000256" key="2">
    <source>
        <dbReference type="ARBA" id="ARBA00022670"/>
    </source>
</evidence>
<name>A0A1I2J3P5_9BACL</name>
<evidence type="ECO:0000313" key="10">
    <source>
        <dbReference type="Proteomes" id="UP000183410"/>
    </source>
</evidence>
<feature type="domain" description="Peptidase S8/S53" evidence="8">
    <location>
        <begin position="447"/>
        <end position="574"/>
    </location>
</feature>
<keyword evidence="10" id="KW-1185">Reference proteome</keyword>
<dbReference type="PROSITE" id="PS51892">
    <property type="entry name" value="SUBTILASE"/>
    <property type="match status" value="1"/>
</dbReference>
<evidence type="ECO:0000256" key="6">
    <source>
        <dbReference type="PROSITE-ProRule" id="PRU01240"/>
    </source>
</evidence>
<dbReference type="Pfam" id="PF00082">
    <property type="entry name" value="Peptidase_S8"/>
    <property type="match status" value="2"/>
</dbReference>
<reference evidence="10" key="1">
    <citation type="submission" date="2016-10" db="EMBL/GenBank/DDBJ databases">
        <authorList>
            <person name="Varghese N."/>
            <person name="Submissions S."/>
        </authorList>
    </citation>
    <scope>NUCLEOTIDE SEQUENCE [LARGE SCALE GENOMIC DNA]</scope>
    <source>
        <strain evidence="10">CGMCC 1.10223</strain>
    </source>
</reference>
<dbReference type="PROSITE" id="PS00138">
    <property type="entry name" value="SUBTILASE_SER"/>
    <property type="match status" value="1"/>
</dbReference>
<dbReference type="Proteomes" id="UP000183410">
    <property type="component" value="Unassembled WGS sequence"/>
</dbReference>
<dbReference type="SUPFAM" id="SSF52743">
    <property type="entry name" value="Subtilisin-like"/>
    <property type="match status" value="1"/>
</dbReference>
<protein>
    <submittedName>
        <fullName evidence="9">Subtilase family protein</fullName>
    </submittedName>
</protein>
<evidence type="ECO:0000256" key="7">
    <source>
        <dbReference type="SAM" id="MobiDB-lite"/>
    </source>
</evidence>
<gene>
    <name evidence="9" type="ORF">SAMN04487969_15112</name>
</gene>
<evidence type="ECO:0000256" key="4">
    <source>
        <dbReference type="ARBA" id="ARBA00022825"/>
    </source>
</evidence>
<dbReference type="PANTHER" id="PTHR43806">
    <property type="entry name" value="PEPTIDASE S8"/>
    <property type="match status" value="1"/>
</dbReference>
<keyword evidence="2 6" id="KW-0645">Protease</keyword>
<dbReference type="InterPro" id="IPR023828">
    <property type="entry name" value="Peptidase_S8_Ser-AS"/>
</dbReference>
<evidence type="ECO:0000256" key="5">
    <source>
        <dbReference type="PIRSR" id="PIRSR615500-1"/>
    </source>
</evidence>
<dbReference type="InterPro" id="IPR050131">
    <property type="entry name" value="Peptidase_S8_subtilisin-like"/>
</dbReference>
<dbReference type="PRINTS" id="PR00723">
    <property type="entry name" value="SUBTILISIN"/>
</dbReference>
<evidence type="ECO:0000256" key="1">
    <source>
        <dbReference type="ARBA" id="ARBA00011073"/>
    </source>
</evidence>
<feature type="active site" description="Charge relay system" evidence="5 6">
    <location>
        <position position="199"/>
    </location>
</feature>
<dbReference type="Gene3D" id="3.40.50.200">
    <property type="entry name" value="Peptidase S8/S53 domain"/>
    <property type="match status" value="1"/>
</dbReference>
<feature type="region of interest" description="Disordered" evidence="7">
    <location>
        <begin position="466"/>
        <end position="503"/>
    </location>
</feature>
<sequence length="595" mass="64294">MTNKISPNLDPRLQKAIVINQTTETNTLHEIAHEENLVPVTAKVTDVDTFYAIPGVHQGEDITMAPDKTGRIVTARVSVTELEKVRQSPVVLSLKSAQPLKPLLKDTVREIGVPPLLGNEGRGGEGVIVGVVDHGCDFAHSNFRREDGSTRLIALYDQINRKIYSKQKINEALQTDNPYDALGYDVSKDDPQRRTRAEHGTHVMDIAAGNGLGTGNRGVAPSADLIFVEPAYFDVSEEGNFGDSSNLLEAIKFIFSQAQDEPCVVNISLGTNGGPHDGTSHVEQGIDGLVLEKPNRAVVIAASNSYEDNIHATGSISQGEFVDLHWMFKNGDFTTNELEIWYDGDDEFRLEILNTNNESIGSIGLGENKSFNEGQVFATQVKHDEENGDNVAMVFYPLSGDVSTSTWTIRLHGEKVTNGKFHAWIERDNFQTRADQSSFAPPNDNTHTLGSICCGHKSIVVGSYDAKSSSTPISSFSSSGPTRDGRQKPEISAPGGTKEQPVQAASSRTLNGEIGMAGTSMAAPAVTGVIALMLAEAKARDLTLTVDQIHSILEQTARSHPPATEGWHHRYGHGRINAKAAVEAIKAMVVPLVGS</sequence>
<dbReference type="GO" id="GO:0004252">
    <property type="term" value="F:serine-type endopeptidase activity"/>
    <property type="evidence" value="ECO:0007669"/>
    <property type="project" value="UniProtKB-UniRule"/>
</dbReference>
<proteinExistence type="inferred from homology"/>
<feature type="active site" description="Charge relay system" evidence="5 6">
    <location>
        <position position="133"/>
    </location>
</feature>
<organism evidence="9 10">
    <name type="scientific">Paenibacillus algorifonticola</name>
    <dbReference type="NCBI Taxonomy" id="684063"/>
    <lineage>
        <taxon>Bacteria</taxon>
        <taxon>Bacillati</taxon>
        <taxon>Bacillota</taxon>
        <taxon>Bacilli</taxon>
        <taxon>Bacillales</taxon>
        <taxon>Paenibacillaceae</taxon>
        <taxon>Paenibacillus</taxon>
    </lineage>
</organism>
<dbReference type="GO" id="GO:0006508">
    <property type="term" value="P:proteolysis"/>
    <property type="evidence" value="ECO:0007669"/>
    <property type="project" value="UniProtKB-KW"/>
</dbReference>
<dbReference type="EMBL" id="FONN01000051">
    <property type="protein sequence ID" value="SFF48493.1"/>
    <property type="molecule type" value="Genomic_DNA"/>
</dbReference>